<organism evidence="4">
    <name type="scientific">uncultured Solirubrobacterales bacterium</name>
    <dbReference type="NCBI Taxonomy" id="768556"/>
    <lineage>
        <taxon>Bacteria</taxon>
        <taxon>Bacillati</taxon>
        <taxon>Actinomycetota</taxon>
        <taxon>Thermoleophilia</taxon>
        <taxon>Solirubrobacterales</taxon>
        <taxon>environmental samples</taxon>
    </lineage>
</organism>
<keyword evidence="2" id="KW-1133">Transmembrane helix</keyword>
<dbReference type="InterPro" id="IPR045155">
    <property type="entry name" value="Beta-lactam_cat"/>
</dbReference>
<feature type="transmembrane region" description="Helical" evidence="2">
    <location>
        <begin position="332"/>
        <end position="352"/>
    </location>
</feature>
<evidence type="ECO:0000256" key="2">
    <source>
        <dbReference type="SAM" id="Phobius"/>
    </source>
</evidence>
<protein>
    <recommendedName>
        <fullName evidence="3">Beta-lactamase class A catalytic domain-containing protein</fullName>
    </recommendedName>
</protein>
<feature type="region of interest" description="Disordered" evidence="1">
    <location>
        <begin position="164"/>
        <end position="198"/>
    </location>
</feature>
<dbReference type="InterPro" id="IPR012338">
    <property type="entry name" value="Beta-lactam/transpept-like"/>
</dbReference>
<gene>
    <name evidence="4" type="ORF">AVDCRST_MAG45-2321</name>
</gene>
<dbReference type="SUPFAM" id="SSF56601">
    <property type="entry name" value="beta-lactamase/transpeptidase-like"/>
    <property type="match status" value="1"/>
</dbReference>
<feature type="region of interest" description="Disordered" evidence="1">
    <location>
        <begin position="46"/>
        <end position="67"/>
    </location>
</feature>
<dbReference type="InterPro" id="IPR000871">
    <property type="entry name" value="Beta-lactam_class-A"/>
</dbReference>
<feature type="region of interest" description="Disordered" evidence="1">
    <location>
        <begin position="352"/>
        <end position="379"/>
    </location>
</feature>
<feature type="compositionally biased region" description="Basic and acidic residues" evidence="1">
    <location>
        <begin position="308"/>
        <end position="322"/>
    </location>
</feature>
<evidence type="ECO:0000259" key="3">
    <source>
        <dbReference type="Pfam" id="PF13354"/>
    </source>
</evidence>
<dbReference type="PANTHER" id="PTHR35333:SF3">
    <property type="entry name" value="BETA-LACTAMASE-TYPE TRANSPEPTIDASE FOLD CONTAINING PROTEIN"/>
    <property type="match status" value="1"/>
</dbReference>
<reference evidence="4" key="1">
    <citation type="submission" date="2020-02" db="EMBL/GenBank/DDBJ databases">
        <authorList>
            <person name="Meier V. D."/>
        </authorList>
    </citation>
    <scope>NUCLEOTIDE SEQUENCE</scope>
    <source>
        <strain evidence="4">AVDCRST_MAG45</strain>
    </source>
</reference>
<name>A0A6J4TBD1_9ACTN</name>
<feature type="compositionally biased region" description="Basic and acidic residues" evidence="1">
    <location>
        <begin position="46"/>
        <end position="55"/>
    </location>
</feature>
<evidence type="ECO:0000256" key="1">
    <source>
        <dbReference type="SAM" id="MobiDB-lite"/>
    </source>
</evidence>
<sequence>MAAGLAHVLDRHANLEVERLAQPGVDDRALAGGPHEEAPDLLERALRGRQPDALHRSRRALSGDEGIEPLEGERHVRAALGLGHRVDLVDDRPLDPGQHLARPRGEQQVQRLRRGDEHLGRGAQHLLALALRGVAGADAHRDLAADAAQRSAQVALDVVGERLERRDVDQPGTSGRGLGHEPVKPPQKGGEGLARAGRGREQYVLAAGDGRPRLRLGLRGIGKGAPEPVTDLRCEGCERVGVHATFERTAGLRRVGRARAQRGHTEVTIAPGPVRDWSVAMGPPSPTSTRRARTSTGAPPRAGHARRGSVDPRTRRAHERAVRRARIRRRRIAAGLVLLAAIVLAVIVATGGSGSSPQASAPDEQEARRPPPPPTAPAPAQLQRAAAYARAREGNASFAVVDTAGRVRGIDTRRSFVSASVVKAMILVAYLDLVERRGSRLTDTERSQLSEMIRRSDNRSATQLASVVGSNGLREVARRAGMRSTRPQAQPWGLSETNAEDQARFVARIDELVPARNRAFALRQLRTIIPEHRWGIPKAVPRGSTVLFKGGWLPDDTGAWRVHQIAKVERGGRELSVAVMTDGNPSQPYGEDTVRGVAARLLQ</sequence>
<feature type="domain" description="Beta-lactamase class A catalytic" evidence="3">
    <location>
        <begin position="449"/>
        <end position="581"/>
    </location>
</feature>
<accession>A0A6J4TBD1</accession>
<keyword evidence="2" id="KW-0472">Membrane</keyword>
<feature type="region of interest" description="Disordered" evidence="1">
    <location>
        <begin position="274"/>
        <end position="324"/>
    </location>
</feature>
<dbReference type="Pfam" id="PF13354">
    <property type="entry name" value="Beta-lactamase2"/>
    <property type="match status" value="1"/>
</dbReference>
<dbReference type="AlphaFoldDB" id="A0A6J4TBD1"/>
<evidence type="ECO:0000313" key="4">
    <source>
        <dbReference type="EMBL" id="CAA9518085.1"/>
    </source>
</evidence>
<keyword evidence="2" id="KW-0812">Transmembrane</keyword>
<dbReference type="GO" id="GO:0046677">
    <property type="term" value="P:response to antibiotic"/>
    <property type="evidence" value="ECO:0007669"/>
    <property type="project" value="InterPro"/>
</dbReference>
<dbReference type="GO" id="GO:0008800">
    <property type="term" value="F:beta-lactamase activity"/>
    <property type="evidence" value="ECO:0007669"/>
    <property type="project" value="InterPro"/>
</dbReference>
<proteinExistence type="predicted"/>
<dbReference type="PANTHER" id="PTHR35333">
    <property type="entry name" value="BETA-LACTAMASE"/>
    <property type="match status" value="1"/>
</dbReference>
<dbReference type="EMBL" id="CADCVU010000203">
    <property type="protein sequence ID" value="CAA9518085.1"/>
    <property type="molecule type" value="Genomic_DNA"/>
</dbReference>
<dbReference type="GO" id="GO:0030655">
    <property type="term" value="P:beta-lactam antibiotic catabolic process"/>
    <property type="evidence" value="ECO:0007669"/>
    <property type="project" value="InterPro"/>
</dbReference>
<dbReference type="Gene3D" id="3.40.710.10">
    <property type="entry name" value="DD-peptidase/beta-lactamase superfamily"/>
    <property type="match status" value="1"/>
</dbReference>